<dbReference type="GO" id="GO:0004497">
    <property type="term" value="F:monooxygenase activity"/>
    <property type="evidence" value="ECO:0007669"/>
    <property type="project" value="UniProtKB-KW"/>
</dbReference>
<dbReference type="EMBL" id="JAVDTI010000003">
    <property type="protein sequence ID" value="MDR6806564.1"/>
    <property type="molecule type" value="Genomic_DNA"/>
</dbReference>
<keyword evidence="3" id="KW-0560">Oxidoreductase</keyword>
<keyword evidence="3" id="KW-0503">Monooxygenase</keyword>
<dbReference type="RefSeq" id="WP_309985477.1">
    <property type="nucleotide sequence ID" value="NZ_JAVDTI010000003.1"/>
</dbReference>
<protein>
    <submittedName>
        <fullName evidence="3">Quinol monooxygenase YgiN</fullName>
    </submittedName>
</protein>
<dbReference type="InterPro" id="IPR007138">
    <property type="entry name" value="ABM_dom"/>
</dbReference>
<organism evidence="3 4">
    <name type="scientific">Dyadobacter fermentans</name>
    <dbReference type="NCBI Taxonomy" id="94254"/>
    <lineage>
        <taxon>Bacteria</taxon>
        <taxon>Pseudomonadati</taxon>
        <taxon>Bacteroidota</taxon>
        <taxon>Cytophagia</taxon>
        <taxon>Cytophagales</taxon>
        <taxon>Spirosomataceae</taxon>
        <taxon>Dyadobacter</taxon>
    </lineage>
</organism>
<keyword evidence="1" id="KW-0732">Signal</keyword>
<dbReference type="PANTHER" id="PTHR33336:SF3">
    <property type="entry name" value="ABM DOMAIN-CONTAINING PROTEIN"/>
    <property type="match status" value="1"/>
</dbReference>
<gene>
    <name evidence="3" type="ORF">J2W84_003612</name>
</gene>
<proteinExistence type="predicted"/>
<evidence type="ECO:0000259" key="2">
    <source>
        <dbReference type="PROSITE" id="PS51725"/>
    </source>
</evidence>
<dbReference type="Pfam" id="PF03992">
    <property type="entry name" value="ABM"/>
    <property type="match status" value="1"/>
</dbReference>
<keyword evidence="4" id="KW-1185">Reference proteome</keyword>
<evidence type="ECO:0000313" key="4">
    <source>
        <dbReference type="Proteomes" id="UP001264980"/>
    </source>
</evidence>
<feature type="chain" id="PRO_5045291504" evidence="1">
    <location>
        <begin position="22"/>
        <end position="133"/>
    </location>
</feature>
<dbReference type="PANTHER" id="PTHR33336">
    <property type="entry name" value="QUINOL MONOOXYGENASE YGIN-RELATED"/>
    <property type="match status" value="1"/>
</dbReference>
<sequence>MKLITTIALAVFGAALQPALAQNKDWMVRIAKIEIDSAYLEPYKAAIREHTRAAVASEPGVLALYAMHDKVHPTHVTVFEVYASKQAYEAHLKTAHFQKYKTGTLKMVKSLQLIDVDPIAFGAKPEILDKKRD</sequence>
<reference evidence="3 4" key="1">
    <citation type="submission" date="2023-07" db="EMBL/GenBank/DDBJ databases">
        <title>Sorghum-associated microbial communities from plants grown in Nebraska, USA.</title>
        <authorList>
            <person name="Schachtman D."/>
        </authorList>
    </citation>
    <scope>NUCLEOTIDE SEQUENCE [LARGE SCALE GENOMIC DNA]</scope>
    <source>
        <strain evidence="3 4">BE57</strain>
    </source>
</reference>
<feature type="domain" description="ABM" evidence="2">
    <location>
        <begin position="27"/>
        <end position="117"/>
    </location>
</feature>
<dbReference type="PROSITE" id="PS51725">
    <property type="entry name" value="ABM"/>
    <property type="match status" value="1"/>
</dbReference>
<evidence type="ECO:0000256" key="1">
    <source>
        <dbReference type="SAM" id="SignalP"/>
    </source>
</evidence>
<comment type="caution">
    <text evidence="3">The sequence shown here is derived from an EMBL/GenBank/DDBJ whole genome shotgun (WGS) entry which is preliminary data.</text>
</comment>
<dbReference type="Gene3D" id="3.30.70.100">
    <property type="match status" value="1"/>
</dbReference>
<dbReference type="SUPFAM" id="SSF54909">
    <property type="entry name" value="Dimeric alpha+beta barrel"/>
    <property type="match status" value="1"/>
</dbReference>
<evidence type="ECO:0000313" key="3">
    <source>
        <dbReference type="EMBL" id="MDR6806564.1"/>
    </source>
</evidence>
<dbReference type="Proteomes" id="UP001264980">
    <property type="component" value="Unassembled WGS sequence"/>
</dbReference>
<name>A0ABU1QZI1_9BACT</name>
<dbReference type="InterPro" id="IPR050744">
    <property type="entry name" value="AI-2_Isomerase_LsrG"/>
</dbReference>
<feature type="signal peptide" evidence="1">
    <location>
        <begin position="1"/>
        <end position="21"/>
    </location>
</feature>
<dbReference type="InterPro" id="IPR011008">
    <property type="entry name" value="Dimeric_a/b-barrel"/>
</dbReference>
<accession>A0ABU1QZI1</accession>